<reference evidence="6 7" key="1">
    <citation type="journal article" date="2019" name="Extremophiles">
        <title>Biogeography of thermophiles and predominance of Thermus scotoductus in domestic water heaters.</title>
        <authorList>
            <person name="Wilpiszeski R.L."/>
            <person name="Zhang Z."/>
            <person name="House C.H."/>
        </authorList>
    </citation>
    <scope>NUCLEOTIDE SEQUENCE [LARGE SCALE GENOMIC DNA]</scope>
    <source>
        <strain evidence="6 7">25_S25</strain>
    </source>
</reference>
<keyword evidence="2 4" id="KW-0238">DNA-binding</keyword>
<dbReference type="InterPro" id="IPR036271">
    <property type="entry name" value="Tet_transcr_reg_TetR-rel_C_sf"/>
</dbReference>
<dbReference type="SUPFAM" id="SSF46689">
    <property type="entry name" value="Homeodomain-like"/>
    <property type="match status" value="1"/>
</dbReference>
<evidence type="ECO:0000313" key="6">
    <source>
        <dbReference type="EMBL" id="RTH26337.1"/>
    </source>
</evidence>
<feature type="DNA-binding region" description="H-T-H motif" evidence="4">
    <location>
        <begin position="26"/>
        <end position="45"/>
    </location>
</feature>
<dbReference type="SUPFAM" id="SSF48498">
    <property type="entry name" value="Tetracyclin repressor-like, C-terminal domain"/>
    <property type="match status" value="1"/>
</dbReference>
<dbReference type="PRINTS" id="PR00455">
    <property type="entry name" value="HTHTETR"/>
</dbReference>
<evidence type="ECO:0000256" key="3">
    <source>
        <dbReference type="ARBA" id="ARBA00023163"/>
    </source>
</evidence>
<sequence length="195" mass="22043">MGTATRDRILEEAARLFTEKGYEATSVQDLAEALGLSKAALYHHFRSKEEVLYEISQQALEGLCRQGERALSEPDPKVALLRFMEGHARFFEENRPFFVAMLQGLQSLSPEKRAVTIALRDRYEGMLRSILERGIALGVFRPLDVGLTARAILSLLNWMIRWFRPGGPLRAEEVARFYFDLILKGLEKSGGVGEL</sequence>
<evidence type="ECO:0000259" key="5">
    <source>
        <dbReference type="PROSITE" id="PS50977"/>
    </source>
</evidence>
<dbReference type="GO" id="GO:0000976">
    <property type="term" value="F:transcription cis-regulatory region binding"/>
    <property type="evidence" value="ECO:0007669"/>
    <property type="project" value="TreeGrafter"/>
</dbReference>
<name>A0A430RYZ7_THESC</name>
<dbReference type="FunFam" id="1.10.10.60:FF:000141">
    <property type="entry name" value="TetR family transcriptional regulator"/>
    <property type="match status" value="1"/>
</dbReference>
<comment type="caution">
    <text evidence="6">The sequence shown here is derived from an EMBL/GenBank/DDBJ whole genome shotgun (WGS) entry which is preliminary data.</text>
</comment>
<dbReference type="AlphaFoldDB" id="A0A430RYZ7"/>
<organism evidence="6 7">
    <name type="scientific">Thermus scotoductus</name>
    <dbReference type="NCBI Taxonomy" id="37636"/>
    <lineage>
        <taxon>Bacteria</taxon>
        <taxon>Thermotogati</taxon>
        <taxon>Deinococcota</taxon>
        <taxon>Deinococci</taxon>
        <taxon>Thermales</taxon>
        <taxon>Thermaceae</taxon>
        <taxon>Thermus</taxon>
    </lineage>
</organism>
<evidence type="ECO:0000256" key="2">
    <source>
        <dbReference type="ARBA" id="ARBA00023125"/>
    </source>
</evidence>
<dbReference type="EMBL" id="PELY01000153">
    <property type="protein sequence ID" value="RTH26337.1"/>
    <property type="molecule type" value="Genomic_DNA"/>
</dbReference>
<dbReference type="PROSITE" id="PS01081">
    <property type="entry name" value="HTH_TETR_1"/>
    <property type="match status" value="1"/>
</dbReference>
<gene>
    <name evidence="6" type="ORF">CSW38_06005</name>
</gene>
<evidence type="ECO:0000256" key="4">
    <source>
        <dbReference type="PROSITE-ProRule" id="PRU00335"/>
    </source>
</evidence>
<dbReference type="Pfam" id="PF00440">
    <property type="entry name" value="TetR_N"/>
    <property type="match status" value="1"/>
</dbReference>
<evidence type="ECO:0000313" key="7">
    <source>
        <dbReference type="Proteomes" id="UP000287306"/>
    </source>
</evidence>
<protein>
    <submittedName>
        <fullName evidence="6">TetR family transcriptional regulator</fullName>
    </submittedName>
</protein>
<dbReference type="GO" id="GO:0003700">
    <property type="term" value="F:DNA-binding transcription factor activity"/>
    <property type="evidence" value="ECO:0007669"/>
    <property type="project" value="TreeGrafter"/>
</dbReference>
<dbReference type="PROSITE" id="PS50977">
    <property type="entry name" value="HTH_TETR_2"/>
    <property type="match status" value="1"/>
</dbReference>
<feature type="domain" description="HTH tetR-type" evidence="5">
    <location>
        <begin position="3"/>
        <end position="63"/>
    </location>
</feature>
<keyword evidence="1" id="KW-0805">Transcription regulation</keyword>
<accession>A0A430RYZ7</accession>
<dbReference type="Gene3D" id="1.10.10.60">
    <property type="entry name" value="Homeodomain-like"/>
    <property type="match status" value="1"/>
</dbReference>
<dbReference type="Gene3D" id="1.10.357.10">
    <property type="entry name" value="Tetracycline Repressor, domain 2"/>
    <property type="match status" value="1"/>
</dbReference>
<evidence type="ECO:0000256" key="1">
    <source>
        <dbReference type="ARBA" id="ARBA00023015"/>
    </source>
</evidence>
<dbReference type="InterPro" id="IPR041490">
    <property type="entry name" value="KstR2_TetR_C"/>
</dbReference>
<dbReference type="RefSeq" id="WP_126170185.1">
    <property type="nucleotide sequence ID" value="NZ_PELL01000113.1"/>
</dbReference>
<dbReference type="PANTHER" id="PTHR30055:SF240">
    <property type="entry name" value="HTH-TYPE TRANSCRIPTIONAL REGULATOR ACRR"/>
    <property type="match status" value="1"/>
</dbReference>
<proteinExistence type="predicted"/>
<dbReference type="PANTHER" id="PTHR30055">
    <property type="entry name" value="HTH-TYPE TRANSCRIPTIONAL REGULATOR RUTR"/>
    <property type="match status" value="1"/>
</dbReference>
<dbReference type="Proteomes" id="UP000287306">
    <property type="component" value="Unassembled WGS sequence"/>
</dbReference>
<dbReference type="InterPro" id="IPR023772">
    <property type="entry name" value="DNA-bd_HTH_TetR-type_CS"/>
</dbReference>
<keyword evidence="3" id="KW-0804">Transcription</keyword>
<dbReference type="InterPro" id="IPR009057">
    <property type="entry name" value="Homeodomain-like_sf"/>
</dbReference>
<dbReference type="InterPro" id="IPR001647">
    <property type="entry name" value="HTH_TetR"/>
</dbReference>
<dbReference type="Pfam" id="PF17932">
    <property type="entry name" value="TetR_C_24"/>
    <property type="match status" value="1"/>
</dbReference>
<dbReference type="InterPro" id="IPR050109">
    <property type="entry name" value="HTH-type_TetR-like_transc_reg"/>
</dbReference>